<evidence type="ECO:0000313" key="2">
    <source>
        <dbReference type="EMBL" id="OAY80673.1"/>
    </source>
</evidence>
<feature type="compositionally biased region" description="Low complexity" evidence="1">
    <location>
        <begin position="1"/>
        <end position="19"/>
    </location>
</feature>
<protein>
    <submittedName>
        <fullName evidence="2">Protein tesmin/TSO1-like CXC 6</fullName>
    </submittedName>
</protein>
<feature type="compositionally biased region" description="Low complexity" evidence="1">
    <location>
        <begin position="49"/>
        <end position="65"/>
    </location>
</feature>
<reference evidence="2 3" key="1">
    <citation type="journal article" date="2016" name="DNA Res.">
        <title>The draft genome of MD-2 pineapple using hybrid error correction of long reads.</title>
        <authorList>
            <person name="Redwan R.M."/>
            <person name="Saidin A."/>
            <person name="Kumar S.V."/>
        </authorList>
    </citation>
    <scope>NUCLEOTIDE SEQUENCE [LARGE SCALE GENOMIC DNA]</scope>
    <source>
        <strain evidence="3">cv. MD2</strain>
        <tissue evidence="2">Leaf</tissue>
    </source>
</reference>
<dbReference type="AlphaFoldDB" id="A0A199VUL5"/>
<comment type="caution">
    <text evidence="2">The sequence shown here is derived from an EMBL/GenBank/DDBJ whole genome shotgun (WGS) entry which is preliminary data.</text>
</comment>
<evidence type="ECO:0000313" key="3">
    <source>
        <dbReference type="Proteomes" id="UP000092600"/>
    </source>
</evidence>
<feature type="compositionally biased region" description="Basic and acidic residues" evidence="1">
    <location>
        <begin position="112"/>
        <end position="132"/>
    </location>
</feature>
<accession>A0A199VUL5</accession>
<feature type="compositionally biased region" description="Basic residues" evidence="1">
    <location>
        <begin position="133"/>
        <end position="148"/>
    </location>
</feature>
<organism evidence="2 3">
    <name type="scientific">Ananas comosus</name>
    <name type="common">Pineapple</name>
    <name type="synonym">Ananas ananas</name>
    <dbReference type="NCBI Taxonomy" id="4615"/>
    <lineage>
        <taxon>Eukaryota</taxon>
        <taxon>Viridiplantae</taxon>
        <taxon>Streptophyta</taxon>
        <taxon>Embryophyta</taxon>
        <taxon>Tracheophyta</taxon>
        <taxon>Spermatophyta</taxon>
        <taxon>Magnoliopsida</taxon>
        <taxon>Liliopsida</taxon>
        <taxon>Poales</taxon>
        <taxon>Bromeliaceae</taxon>
        <taxon>Bromelioideae</taxon>
        <taxon>Ananas</taxon>
    </lineage>
</organism>
<feature type="region of interest" description="Disordered" evidence="1">
    <location>
        <begin position="49"/>
        <end position="148"/>
    </location>
</feature>
<evidence type="ECO:0000256" key="1">
    <source>
        <dbReference type="SAM" id="MobiDB-lite"/>
    </source>
</evidence>
<gene>
    <name evidence="2" type="ORF">ACMD2_21016</name>
</gene>
<feature type="compositionally biased region" description="Pro residues" evidence="1">
    <location>
        <begin position="66"/>
        <end position="89"/>
    </location>
</feature>
<sequence>MEQGIQPAASSSAAAPPQQGDLPAKKLVRQLDFTSTAYPGNPAVAAAAAAVSRALDQRPLPQQILPAPPPPPPQPPQLPQPPPPQPQPQPQVQQPVPRPSIPLVVFPLSLFRKPESPKSRTRQHSDAKDGTPTRKKNCNCKNSRCLKL</sequence>
<dbReference type="STRING" id="4615.A0A199VUL5"/>
<feature type="region of interest" description="Disordered" evidence="1">
    <location>
        <begin position="1"/>
        <end position="25"/>
    </location>
</feature>
<proteinExistence type="predicted"/>
<dbReference type="Proteomes" id="UP000092600">
    <property type="component" value="Unassembled WGS sequence"/>
</dbReference>
<name>A0A199VUL5_ANACO</name>
<dbReference type="EMBL" id="LSRQ01000815">
    <property type="protein sequence ID" value="OAY80673.1"/>
    <property type="molecule type" value="Genomic_DNA"/>
</dbReference>